<dbReference type="OrthoDB" id="65539at2"/>
<dbReference type="EMBL" id="RXPE01000022">
    <property type="protein sequence ID" value="RTR25746.1"/>
    <property type="molecule type" value="Genomic_DNA"/>
</dbReference>
<name>A0A431VRB9_9DEIO</name>
<gene>
    <name evidence="2" type="ORF">EJ104_09960</name>
</gene>
<dbReference type="PANTHER" id="PTHR46564">
    <property type="entry name" value="TRANSPOSASE"/>
    <property type="match status" value="1"/>
</dbReference>
<dbReference type="Pfam" id="PF13358">
    <property type="entry name" value="DDE_3"/>
    <property type="match status" value="1"/>
</dbReference>
<dbReference type="SUPFAM" id="SSF53098">
    <property type="entry name" value="Ribonuclease H-like"/>
    <property type="match status" value="1"/>
</dbReference>
<proteinExistence type="predicted"/>
<evidence type="ECO:0000259" key="1">
    <source>
        <dbReference type="Pfam" id="PF13358"/>
    </source>
</evidence>
<reference evidence="2 3" key="1">
    <citation type="submission" date="2018-12" db="EMBL/GenBank/DDBJ databases">
        <title>Deinococcus radiophilus ATCC 27603 genome sequencing and assembly.</title>
        <authorList>
            <person name="Maclea K.S."/>
            <person name="Maynard C.R."/>
        </authorList>
    </citation>
    <scope>NUCLEOTIDE SEQUENCE [LARGE SCALE GENOMIC DNA]</scope>
    <source>
        <strain evidence="2 3">ATCC 27603</strain>
    </source>
</reference>
<dbReference type="InterPro" id="IPR012337">
    <property type="entry name" value="RNaseH-like_sf"/>
</dbReference>
<dbReference type="InterPro" id="IPR047655">
    <property type="entry name" value="Transpos_IS630-like"/>
</dbReference>
<dbReference type="GO" id="GO:0003676">
    <property type="term" value="F:nucleic acid binding"/>
    <property type="evidence" value="ECO:0007669"/>
    <property type="project" value="InterPro"/>
</dbReference>
<dbReference type="InterPro" id="IPR038717">
    <property type="entry name" value="Tc1-like_DDE_dom"/>
</dbReference>
<dbReference type="AlphaFoldDB" id="A0A431VRB9"/>
<protein>
    <submittedName>
        <fullName evidence="2">IS630 family transposase</fullName>
    </submittedName>
</protein>
<dbReference type="NCBIfam" id="NF033545">
    <property type="entry name" value="transpos_IS630"/>
    <property type="match status" value="1"/>
</dbReference>
<feature type="domain" description="Tc1-like transposase DDE" evidence="1">
    <location>
        <begin position="26"/>
        <end position="166"/>
    </location>
</feature>
<comment type="caution">
    <text evidence="2">The sequence shown here is derived from an EMBL/GenBank/DDBJ whole genome shotgun (WGS) entry which is preliminary data.</text>
</comment>
<dbReference type="InterPro" id="IPR036397">
    <property type="entry name" value="RNaseH_sf"/>
</dbReference>
<accession>A0A431VRB9</accession>
<dbReference type="PANTHER" id="PTHR46564:SF1">
    <property type="entry name" value="TRANSPOSASE"/>
    <property type="match status" value="1"/>
</dbReference>
<organism evidence="2 3">
    <name type="scientific">Deinococcus radiophilus</name>
    <dbReference type="NCBI Taxonomy" id="32062"/>
    <lineage>
        <taxon>Bacteria</taxon>
        <taxon>Thermotogati</taxon>
        <taxon>Deinococcota</taxon>
        <taxon>Deinococci</taxon>
        <taxon>Deinococcales</taxon>
        <taxon>Deinococcaceae</taxon>
        <taxon>Deinococcus</taxon>
    </lineage>
</organism>
<evidence type="ECO:0000313" key="3">
    <source>
        <dbReference type="Proteomes" id="UP000277766"/>
    </source>
</evidence>
<dbReference type="Gene3D" id="3.30.420.10">
    <property type="entry name" value="Ribonuclease H-like superfamily/Ribonuclease H"/>
    <property type="match status" value="1"/>
</dbReference>
<evidence type="ECO:0000313" key="2">
    <source>
        <dbReference type="EMBL" id="RTR25746.1"/>
    </source>
</evidence>
<keyword evidence="3" id="KW-1185">Reference proteome</keyword>
<dbReference type="Proteomes" id="UP000277766">
    <property type="component" value="Unassembled WGS sequence"/>
</dbReference>
<sequence length="196" mass="22323">MLSRSTLGWKQSFQSWKKKIDDGETIVWADEVGISMKPVIGNTWATRGQTPVILAKTNWKKLSVIGGITSKGQFFQQTHEGSVKAMGFIAFLTHLMRHIKGKITVVVDNAKIHKAKAVSAFVSQHERLSLTYLPPYSPELNPIERVWAYVKHHQLANFCPETLEQLKAYLRTVWPKIRYRQLPAKLLGIYPEVLPT</sequence>